<dbReference type="PANTHER" id="PTHR43861">
    <property type="entry name" value="TRANS-ACONITATE 2-METHYLTRANSFERASE-RELATED"/>
    <property type="match status" value="1"/>
</dbReference>
<evidence type="ECO:0000256" key="2">
    <source>
        <dbReference type="ARBA" id="ARBA00022679"/>
    </source>
</evidence>
<evidence type="ECO:0000256" key="1">
    <source>
        <dbReference type="ARBA" id="ARBA00022603"/>
    </source>
</evidence>
<name>A0A5B8UJU1_9BACT</name>
<feature type="domain" description="Methyltransferase" evidence="3">
    <location>
        <begin position="55"/>
        <end position="152"/>
    </location>
</feature>
<evidence type="ECO:0000313" key="5">
    <source>
        <dbReference type="Proteomes" id="UP000321204"/>
    </source>
</evidence>
<dbReference type="KEGG" id="fgg:FSB75_12405"/>
<proteinExistence type="predicted"/>
<evidence type="ECO:0000259" key="3">
    <source>
        <dbReference type="Pfam" id="PF13649"/>
    </source>
</evidence>
<accession>A0A5B8UJU1</accession>
<keyword evidence="1 4" id="KW-0489">Methyltransferase</keyword>
<dbReference type="SUPFAM" id="SSF53335">
    <property type="entry name" value="S-adenosyl-L-methionine-dependent methyltransferases"/>
    <property type="match status" value="1"/>
</dbReference>
<keyword evidence="5" id="KW-1185">Reference proteome</keyword>
<dbReference type="OrthoDB" id="529208at2"/>
<dbReference type="Proteomes" id="UP000321204">
    <property type="component" value="Chromosome"/>
</dbReference>
<dbReference type="InterPro" id="IPR029063">
    <property type="entry name" value="SAM-dependent_MTases_sf"/>
</dbReference>
<keyword evidence="2 4" id="KW-0808">Transferase</keyword>
<dbReference type="InterPro" id="IPR041698">
    <property type="entry name" value="Methyltransf_25"/>
</dbReference>
<reference evidence="4 5" key="1">
    <citation type="journal article" date="2015" name="Int. J. Syst. Evol. Microbiol.">
        <title>Flavisolibacter ginsenosidimutans sp. nov., with ginsenoside-converting activity isolated from soil used for cultivating ginseng.</title>
        <authorList>
            <person name="Zhao Y."/>
            <person name="Liu Q."/>
            <person name="Kang M.S."/>
            <person name="Jin F."/>
            <person name="Yu H."/>
            <person name="Im W.T."/>
        </authorList>
    </citation>
    <scope>NUCLEOTIDE SEQUENCE [LARGE SCALE GENOMIC DNA]</scope>
    <source>
        <strain evidence="4 5">Gsoil 636</strain>
    </source>
</reference>
<gene>
    <name evidence="4" type="ORF">FSB75_12405</name>
</gene>
<dbReference type="Pfam" id="PF13649">
    <property type="entry name" value="Methyltransf_25"/>
    <property type="match status" value="1"/>
</dbReference>
<evidence type="ECO:0000313" key="4">
    <source>
        <dbReference type="EMBL" id="QEC56662.1"/>
    </source>
</evidence>
<organism evidence="4 5">
    <name type="scientific">Flavisolibacter ginsenosidimutans</name>
    <dbReference type="NCBI Taxonomy" id="661481"/>
    <lineage>
        <taxon>Bacteria</taxon>
        <taxon>Pseudomonadati</taxon>
        <taxon>Bacteroidota</taxon>
        <taxon>Chitinophagia</taxon>
        <taxon>Chitinophagales</taxon>
        <taxon>Chitinophagaceae</taxon>
        <taxon>Flavisolibacter</taxon>
    </lineage>
</organism>
<dbReference type="GO" id="GO:0032259">
    <property type="term" value="P:methylation"/>
    <property type="evidence" value="ECO:0007669"/>
    <property type="project" value="UniProtKB-KW"/>
</dbReference>
<dbReference type="RefSeq" id="WP_146787838.1">
    <property type="nucleotide sequence ID" value="NZ_BAABIO010000003.1"/>
</dbReference>
<dbReference type="AlphaFoldDB" id="A0A5B8UJU1"/>
<protein>
    <submittedName>
        <fullName evidence="4">Class I SAM-dependent methyltransferase</fullName>
    </submittedName>
</protein>
<dbReference type="EMBL" id="CP042433">
    <property type="protein sequence ID" value="QEC56662.1"/>
    <property type="molecule type" value="Genomic_DNA"/>
</dbReference>
<dbReference type="Gene3D" id="3.40.50.150">
    <property type="entry name" value="Vaccinia Virus protein VP39"/>
    <property type="match status" value="1"/>
</dbReference>
<dbReference type="PANTHER" id="PTHR43861:SF1">
    <property type="entry name" value="TRANS-ACONITATE 2-METHYLTRANSFERASE"/>
    <property type="match status" value="1"/>
</dbReference>
<dbReference type="CDD" id="cd02440">
    <property type="entry name" value="AdoMet_MTases"/>
    <property type="match status" value="1"/>
</dbReference>
<sequence length="274" mass="31198">MSNLSDYINELKTAEAFSKQSLVFDEEYTGNTIIQYKRKRVREHVLQLVKPSSSILELNCGTGEDALYFAQGGHKVHATDVSEGMLARLREKKSLFSFGENITTELCSFNQLEALQNKGPFDAIFSNFGGLNCTSELDNVLASLDALLKPGGVVTLVIIPPFCLWETLLFFKGQFKTASRRFFSSKGRKAHIEGVYFKCWYYKPGFVTNCLKENFALQKLEGLCTLVPPSYMEGFAEKHPKLYRYLIAKEESLKESWPWRSIGDYFIISLQKKK</sequence>
<dbReference type="GO" id="GO:0008168">
    <property type="term" value="F:methyltransferase activity"/>
    <property type="evidence" value="ECO:0007669"/>
    <property type="project" value="UniProtKB-KW"/>
</dbReference>